<feature type="binding site" evidence="7">
    <location>
        <position position="217"/>
    </location>
    <ligand>
        <name>substrate</name>
    </ligand>
</feature>
<dbReference type="EC" id="3.6.1.66" evidence="7"/>
<evidence type="ECO:0000256" key="7">
    <source>
        <dbReference type="HAMAP-Rule" id="MF_01405"/>
    </source>
</evidence>
<evidence type="ECO:0000256" key="3">
    <source>
        <dbReference type="ARBA" id="ARBA00022741"/>
    </source>
</evidence>
<comment type="similarity">
    <text evidence="1 7">Belongs to the HAM1 NTPase family.</text>
</comment>
<gene>
    <name evidence="9" type="ORF">V8P97_06115</name>
</gene>
<feature type="region of interest" description="Disordered" evidence="8">
    <location>
        <begin position="140"/>
        <end position="163"/>
    </location>
</feature>
<comment type="cofactor">
    <cofactor evidence="7">
        <name>Mg(2+)</name>
        <dbReference type="ChEBI" id="CHEBI:18420"/>
    </cofactor>
    <text evidence="7">Binds 1 Mg(2+) ion per subunit.</text>
</comment>
<reference evidence="9 10" key="1">
    <citation type="submission" date="2024-02" db="EMBL/GenBank/DDBJ databases">
        <title>Bifidobacterium honeyensis sp. nov., isolated from the comb honey.</title>
        <authorList>
            <person name="Liu W."/>
            <person name="Li Y."/>
        </authorList>
    </citation>
    <scope>NUCLEOTIDE SEQUENCE [LARGE SCALE GENOMIC DNA]</scope>
    <source>
        <strain evidence="9 10">IMAU50988</strain>
    </source>
</reference>
<evidence type="ECO:0000256" key="8">
    <source>
        <dbReference type="SAM" id="MobiDB-lite"/>
    </source>
</evidence>
<comment type="caution">
    <text evidence="9">The sequence shown here is derived from an EMBL/GenBank/DDBJ whole genome shotgun (WGS) entry which is preliminary data.</text>
</comment>
<dbReference type="CDD" id="cd00515">
    <property type="entry name" value="HAM1"/>
    <property type="match status" value="1"/>
</dbReference>
<dbReference type="GO" id="GO:0016787">
    <property type="term" value="F:hydrolase activity"/>
    <property type="evidence" value="ECO:0007669"/>
    <property type="project" value="UniProtKB-KW"/>
</dbReference>
<dbReference type="SUPFAM" id="SSF52972">
    <property type="entry name" value="ITPase-like"/>
    <property type="match status" value="1"/>
</dbReference>
<evidence type="ECO:0000256" key="6">
    <source>
        <dbReference type="ARBA" id="ARBA00023080"/>
    </source>
</evidence>
<keyword evidence="3 7" id="KW-0547">Nucleotide-binding</keyword>
<dbReference type="InterPro" id="IPR002637">
    <property type="entry name" value="RdgB/HAM1"/>
</dbReference>
<evidence type="ECO:0000256" key="1">
    <source>
        <dbReference type="ARBA" id="ARBA00008023"/>
    </source>
</evidence>
<dbReference type="InterPro" id="IPR029001">
    <property type="entry name" value="ITPase-like_fam"/>
</dbReference>
<evidence type="ECO:0000313" key="10">
    <source>
        <dbReference type="Proteomes" id="UP001373159"/>
    </source>
</evidence>
<accession>A0ABU8ZP66</accession>
<evidence type="ECO:0000256" key="4">
    <source>
        <dbReference type="ARBA" id="ARBA00022801"/>
    </source>
</evidence>
<comment type="catalytic activity">
    <reaction evidence="7">
        <text>XTP + H2O = XMP + diphosphate + H(+)</text>
        <dbReference type="Rhea" id="RHEA:28610"/>
        <dbReference type="ChEBI" id="CHEBI:15377"/>
        <dbReference type="ChEBI" id="CHEBI:15378"/>
        <dbReference type="ChEBI" id="CHEBI:33019"/>
        <dbReference type="ChEBI" id="CHEBI:57464"/>
        <dbReference type="ChEBI" id="CHEBI:61314"/>
        <dbReference type="EC" id="3.6.1.66"/>
    </reaction>
</comment>
<feature type="binding site" evidence="7">
    <location>
        <begin position="7"/>
        <end position="12"/>
    </location>
    <ligand>
        <name>substrate</name>
    </ligand>
</feature>
<sequence>MKVVVSTHNRGKLVEIRRLLDEAVGEGAARIRLVTAGELGLPDPVETGVTFEQNALLKARFASSRTGLPALADDSGLVVDVMGAAPGILSARWSGRHGDDQANMDLLLAQLEDIPDGARGAEFVCAAALVLPGNRAAAGAGAADARPGRADPDGGPAGAGGKDEVVRLGRMRGRIARERAGENGFGYDPIFIPDDQPSVLAGRVPPLTSAQLTPDEKNAMSHRGKALRAIVPCLLAALGQEEA</sequence>
<evidence type="ECO:0000313" key="9">
    <source>
        <dbReference type="EMBL" id="MEK0307033.1"/>
    </source>
</evidence>
<feature type="active site" description="Proton acceptor" evidence="7">
    <location>
        <position position="74"/>
    </location>
</feature>
<feature type="binding site" evidence="7">
    <location>
        <begin position="185"/>
        <end position="188"/>
    </location>
    <ligand>
        <name>substrate</name>
    </ligand>
</feature>
<protein>
    <recommendedName>
        <fullName evidence="7">dITP/XTP pyrophosphatase</fullName>
        <ecNumber evidence="7">3.6.1.66</ecNumber>
    </recommendedName>
    <alternativeName>
        <fullName evidence="7">Non-canonical purine NTP pyrophosphatase</fullName>
    </alternativeName>
    <alternativeName>
        <fullName evidence="7">Non-standard purine NTP pyrophosphatase</fullName>
    </alternativeName>
    <alternativeName>
        <fullName evidence="7">Nucleoside-triphosphate diphosphatase</fullName>
    </alternativeName>
    <alternativeName>
        <fullName evidence="7">Nucleoside-triphosphate pyrophosphatase</fullName>
        <shortName evidence="7">NTPase</shortName>
    </alternativeName>
</protein>
<comment type="subunit">
    <text evidence="7">Homodimer.</text>
</comment>
<dbReference type="Proteomes" id="UP001373159">
    <property type="component" value="Unassembled WGS sequence"/>
</dbReference>
<evidence type="ECO:0000256" key="5">
    <source>
        <dbReference type="ARBA" id="ARBA00022842"/>
    </source>
</evidence>
<comment type="catalytic activity">
    <reaction evidence="7">
        <text>dITP + H2O = dIMP + diphosphate + H(+)</text>
        <dbReference type="Rhea" id="RHEA:28342"/>
        <dbReference type="ChEBI" id="CHEBI:15377"/>
        <dbReference type="ChEBI" id="CHEBI:15378"/>
        <dbReference type="ChEBI" id="CHEBI:33019"/>
        <dbReference type="ChEBI" id="CHEBI:61194"/>
        <dbReference type="ChEBI" id="CHEBI:61382"/>
        <dbReference type="EC" id="3.6.1.66"/>
    </reaction>
</comment>
<dbReference type="HAMAP" id="MF_01405">
    <property type="entry name" value="Non_canon_purine_NTPase"/>
    <property type="match status" value="1"/>
</dbReference>
<dbReference type="PANTHER" id="PTHR11067:SF9">
    <property type="entry name" value="INOSINE TRIPHOSPHATE PYROPHOSPHATASE"/>
    <property type="match status" value="1"/>
</dbReference>
<feature type="binding site" evidence="7">
    <location>
        <position position="74"/>
    </location>
    <ligand>
        <name>Mg(2+)</name>
        <dbReference type="ChEBI" id="CHEBI:18420"/>
    </ligand>
</feature>
<feature type="binding site" evidence="7">
    <location>
        <position position="75"/>
    </location>
    <ligand>
        <name>substrate</name>
    </ligand>
</feature>
<comment type="function">
    <text evidence="7">Pyrophosphatase that catalyzes the hydrolysis of nucleoside triphosphates to their monophosphate derivatives, with a high preference for the non-canonical purine nucleotides XTP (xanthosine triphosphate), dITP (deoxyinosine triphosphate) and ITP. Seems to function as a house-cleaning enzyme that removes non-canonical purine nucleotides from the nucleotide pool, thus preventing their incorporation into DNA/RNA and avoiding chromosomal lesions.</text>
</comment>
<keyword evidence="10" id="KW-1185">Reference proteome</keyword>
<dbReference type="EMBL" id="JBANBB010000001">
    <property type="protein sequence ID" value="MEK0307033.1"/>
    <property type="molecule type" value="Genomic_DNA"/>
</dbReference>
<keyword evidence="6 7" id="KW-0546">Nucleotide metabolism</keyword>
<comment type="caution">
    <text evidence="7">Lacks conserved residue(s) required for the propagation of feature annotation.</text>
</comment>
<proteinExistence type="inferred from homology"/>
<name>A0ABU8ZP66_9BIFI</name>
<dbReference type="Pfam" id="PF01725">
    <property type="entry name" value="Ham1p_like"/>
    <property type="match status" value="2"/>
</dbReference>
<evidence type="ECO:0000256" key="2">
    <source>
        <dbReference type="ARBA" id="ARBA00022723"/>
    </source>
</evidence>
<organism evidence="9 10">
    <name type="scientific">Bifidobacterium favimelis</name>
    <dbReference type="NCBI Taxonomy" id="3122979"/>
    <lineage>
        <taxon>Bacteria</taxon>
        <taxon>Bacillati</taxon>
        <taxon>Actinomycetota</taxon>
        <taxon>Actinomycetes</taxon>
        <taxon>Bifidobacteriales</taxon>
        <taxon>Bifidobacteriaceae</taxon>
        <taxon>Bifidobacterium</taxon>
    </lineage>
</organism>
<comment type="catalytic activity">
    <reaction evidence="7">
        <text>ITP + H2O = IMP + diphosphate + H(+)</text>
        <dbReference type="Rhea" id="RHEA:29399"/>
        <dbReference type="ChEBI" id="CHEBI:15377"/>
        <dbReference type="ChEBI" id="CHEBI:15378"/>
        <dbReference type="ChEBI" id="CHEBI:33019"/>
        <dbReference type="ChEBI" id="CHEBI:58053"/>
        <dbReference type="ChEBI" id="CHEBI:61402"/>
        <dbReference type="EC" id="3.6.1.66"/>
    </reaction>
</comment>
<keyword evidence="5 7" id="KW-0460">Magnesium</keyword>
<dbReference type="InterPro" id="IPR020922">
    <property type="entry name" value="dITP/XTP_pyrophosphatase"/>
</dbReference>
<keyword evidence="4 7" id="KW-0378">Hydrolase</keyword>
<dbReference type="RefSeq" id="WP_340469790.1">
    <property type="nucleotide sequence ID" value="NZ_JBANBB010000001.1"/>
</dbReference>
<keyword evidence="2 7" id="KW-0479">Metal-binding</keyword>
<dbReference type="PANTHER" id="PTHR11067">
    <property type="entry name" value="INOSINE TRIPHOSPHATE PYROPHOSPHATASE/HAM1 PROTEIN"/>
    <property type="match status" value="1"/>
</dbReference>
<dbReference type="Gene3D" id="3.90.950.10">
    <property type="match status" value="1"/>
</dbReference>
<feature type="binding site" evidence="7">
    <location>
        <begin position="222"/>
        <end position="223"/>
    </location>
    <ligand>
        <name>substrate</name>
    </ligand>
</feature>